<organism evidence="9 10">
    <name type="scientific">Hydrogenispora ethanolica</name>
    <dbReference type="NCBI Taxonomy" id="1082276"/>
    <lineage>
        <taxon>Bacteria</taxon>
        <taxon>Bacillati</taxon>
        <taxon>Bacillota</taxon>
        <taxon>Hydrogenispora</taxon>
    </lineage>
</organism>
<feature type="domain" description="ABC transmembrane type-1" evidence="8">
    <location>
        <begin position="92"/>
        <end position="305"/>
    </location>
</feature>
<comment type="similarity">
    <text evidence="7">Belongs to the binding-protein-dependent transport system permease family.</text>
</comment>
<evidence type="ECO:0000256" key="7">
    <source>
        <dbReference type="RuleBase" id="RU363032"/>
    </source>
</evidence>
<name>A0A4R1R7B2_HYDET</name>
<feature type="transmembrane region" description="Helical" evidence="7">
    <location>
        <begin position="130"/>
        <end position="150"/>
    </location>
</feature>
<dbReference type="SUPFAM" id="SSF161098">
    <property type="entry name" value="MetI-like"/>
    <property type="match status" value="1"/>
</dbReference>
<feature type="transmembrane region" description="Helical" evidence="7">
    <location>
        <begin position="96"/>
        <end position="118"/>
    </location>
</feature>
<evidence type="ECO:0000313" key="10">
    <source>
        <dbReference type="Proteomes" id="UP000295008"/>
    </source>
</evidence>
<evidence type="ECO:0000256" key="4">
    <source>
        <dbReference type="ARBA" id="ARBA00022692"/>
    </source>
</evidence>
<dbReference type="Gene3D" id="1.10.3720.10">
    <property type="entry name" value="MetI-like"/>
    <property type="match status" value="1"/>
</dbReference>
<dbReference type="Pfam" id="PF00528">
    <property type="entry name" value="BPD_transp_1"/>
    <property type="match status" value="1"/>
</dbReference>
<dbReference type="GO" id="GO:0055085">
    <property type="term" value="P:transmembrane transport"/>
    <property type="evidence" value="ECO:0007669"/>
    <property type="project" value="InterPro"/>
</dbReference>
<keyword evidence="5 7" id="KW-1133">Transmembrane helix</keyword>
<protein>
    <submittedName>
        <fullName evidence="9">Carbohydrate ABC transporter membrane protein 1 (CUT1 family)</fullName>
    </submittedName>
</protein>
<dbReference type="InterPro" id="IPR035906">
    <property type="entry name" value="MetI-like_sf"/>
</dbReference>
<dbReference type="RefSeq" id="WP_132016197.1">
    <property type="nucleotide sequence ID" value="NZ_SLUN01000033.1"/>
</dbReference>
<keyword evidence="6 7" id="KW-0472">Membrane</keyword>
<keyword evidence="2 7" id="KW-0813">Transport</keyword>
<dbReference type="AlphaFoldDB" id="A0A4R1R7B2"/>
<dbReference type="InterPro" id="IPR000515">
    <property type="entry name" value="MetI-like"/>
</dbReference>
<evidence type="ECO:0000256" key="5">
    <source>
        <dbReference type="ARBA" id="ARBA00022989"/>
    </source>
</evidence>
<dbReference type="PROSITE" id="PS50928">
    <property type="entry name" value="ABC_TM1"/>
    <property type="match status" value="1"/>
</dbReference>
<reference evidence="9 10" key="1">
    <citation type="submission" date="2019-03" db="EMBL/GenBank/DDBJ databases">
        <title>Genomic Encyclopedia of Type Strains, Phase IV (KMG-IV): sequencing the most valuable type-strain genomes for metagenomic binning, comparative biology and taxonomic classification.</title>
        <authorList>
            <person name="Goeker M."/>
        </authorList>
    </citation>
    <scope>NUCLEOTIDE SEQUENCE [LARGE SCALE GENOMIC DNA]</scope>
    <source>
        <strain evidence="9 10">LX-B</strain>
    </source>
</reference>
<dbReference type="InterPro" id="IPR051393">
    <property type="entry name" value="ABC_transporter_permease"/>
</dbReference>
<evidence type="ECO:0000256" key="2">
    <source>
        <dbReference type="ARBA" id="ARBA00022448"/>
    </source>
</evidence>
<gene>
    <name evidence="9" type="ORF">EDC14_10331</name>
</gene>
<dbReference type="PANTHER" id="PTHR30193:SF37">
    <property type="entry name" value="INNER MEMBRANE ABC TRANSPORTER PERMEASE PROTEIN YCJO"/>
    <property type="match status" value="1"/>
</dbReference>
<evidence type="ECO:0000256" key="3">
    <source>
        <dbReference type="ARBA" id="ARBA00022475"/>
    </source>
</evidence>
<dbReference type="PANTHER" id="PTHR30193">
    <property type="entry name" value="ABC TRANSPORTER PERMEASE PROTEIN"/>
    <property type="match status" value="1"/>
</dbReference>
<proteinExistence type="inferred from homology"/>
<evidence type="ECO:0000256" key="6">
    <source>
        <dbReference type="ARBA" id="ARBA00023136"/>
    </source>
</evidence>
<comment type="caution">
    <text evidence="9">The sequence shown here is derived from an EMBL/GenBank/DDBJ whole genome shotgun (WGS) entry which is preliminary data.</text>
</comment>
<evidence type="ECO:0000313" key="9">
    <source>
        <dbReference type="EMBL" id="TCL61496.1"/>
    </source>
</evidence>
<keyword evidence="3" id="KW-1003">Cell membrane</keyword>
<feature type="transmembrane region" description="Helical" evidence="7">
    <location>
        <begin position="178"/>
        <end position="203"/>
    </location>
</feature>
<feature type="transmembrane region" description="Helical" evidence="7">
    <location>
        <begin position="284"/>
        <end position="304"/>
    </location>
</feature>
<dbReference type="EMBL" id="SLUN01000033">
    <property type="protein sequence ID" value="TCL61496.1"/>
    <property type="molecule type" value="Genomic_DNA"/>
</dbReference>
<keyword evidence="10" id="KW-1185">Reference proteome</keyword>
<dbReference type="GO" id="GO:0005886">
    <property type="term" value="C:plasma membrane"/>
    <property type="evidence" value="ECO:0007669"/>
    <property type="project" value="UniProtKB-SubCell"/>
</dbReference>
<comment type="subcellular location">
    <subcellularLocation>
        <location evidence="1 7">Cell membrane</location>
        <topology evidence="1 7">Multi-pass membrane protein</topology>
    </subcellularLocation>
</comment>
<evidence type="ECO:0000259" key="8">
    <source>
        <dbReference type="PROSITE" id="PS50928"/>
    </source>
</evidence>
<accession>A0A4R1R7B2</accession>
<dbReference type="Proteomes" id="UP000295008">
    <property type="component" value="Unassembled WGS sequence"/>
</dbReference>
<feature type="transmembrane region" description="Helical" evidence="7">
    <location>
        <begin position="33"/>
        <end position="60"/>
    </location>
</feature>
<sequence length="318" mass="35942">MKLESFTKKVSHEFPQNHIQSRFLTRPKVQENLFAYLMLAPDLIGLAVFIFLPIVIAFYVSLHDWNALEPMQFVGLKNYWTLSGDLDWWVSLRTTALYSLMFVPLVYGISLLLAVFIHSIPGKFQEFIRTVNFMPFSVSTVVAGIIWMFMFEEQRGMVNGAIKLLGLPAQTFLGDPDQALICIALVSAWMVIGYYTVLFLAALKDIPVSYYEAARLDGANVLTIFKNITLPLLKETSTFVLIVTTIASFQVFDQIKIMTNGGPADATNVSVFYIYRQCFEYMKLGYASALAFVLFMIIFALSLAQLKLMRSGNTDSKI</sequence>
<keyword evidence="4 7" id="KW-0812">Transmembrane</keyword>
<dbReference type="CDD" id="cd06261">
    <property type="entry name" value="TM_PBP2"/>
    <property type="match status" value="1"/>
</dbReference>
<dbReference type="OrthoDB" id="42615at2"/>
<evidence type="ECO:0000256" key="1">
    <source>
        <dbReference type="ARBA" id="ARBA00004651"/>
    </source>
</evidence>